<dbReference type="CDD" id="cd01364">
    <property type="entry name" value="KISc_BimC_Eg5"/>
    <property type="match status" value="1"/>
</dbReference>
<keyword evidence="15" id="KW-1185">Reference proteome</keyword>
<dbReference type="GO" id="GO:0090307">
    <property type="term" value="P:mitotic spindle assembly"/>
    <property type="evidence" value="ECO:0007669"/>
    <property type="project" value="TreeGrafter"/>
</dbReference>
<evidence type="ECO:0000256" key="8">
    <source>
        <dbReference type="ARBA" id="ARBA00034704"/>
    </source>
</evidence>
<dbReference type="InterPro" id="IPR027417">
    <property type="entry name" value="P-loop_NTPase"/>
</dbReference>
<feature type="binding site" evidence="10">
    <location>
        <begin position="108"/>
        <end position="115"/>
    </location>
    <ligand>
        <name>ATP</name>
        <dbReference type="ChEBI" id="CHEBI:30616"/>
    </ligand>
</feature>
<evidence type="ECO:0000256" key="5">
    <source>
        <dbReference type="ARBA" id="ARBA00022840"/>
    </source>
</evidence>
<proteinExistence type="inferred from homology"/>
<feature type="compositionally biased region" description="Polar residues" evidence="12">
    <location>
        <begin position="958"/>
        <end position="970"/>
    </location>
</feature>
<evidence type="ECO:0000256" key="3">
    <source>
        <dbReference type="ARBA" id="ARBA00022701"/>
    </source>
</evidence>
<dbReference type="GO" id="GO:0008574">
    <property type="term" value="F:plus-end-directed microtubule motor activity"/>
    <property type="evidence" value="ECO:0007669"/>
    <property type="project" value="TreeGrafter"/>
</dbReference>
<dbReference type="SUPFAM" id="SSF52540">
    <property type="entry name" value="P-loop containing nucleoside triphosphate hydrolases"/>
    <property type="match status" value="1"/>
</dbReference>
<comment type="function">
    <text evidence="9">Responsible for microtubule translocation. May be important for the organization of phragmoplast-specific arrays of microtubules. Plays an essential role in stabilizing the mitotic spindle. Required during mitotic cytokinesis.</text>
</comment>
<accession>A0AAD9INP4</accession>
<evidence type="ECO:0000256" key="4">
    <source>
        <dbReference type="ARBA" id="ARBA00022741"/>
    </source>
</evidence>
<dbReference type="GO" id="GO:0072686">
    <property type="term" value="C:mitotic spindle"/>
    <property type="evidence" value="ECO:0007669"/>
    <property type="project" value="TreeGrafter"/>
</dbReference>
<evidence type="ECO:0000256" key="9">
    <source>
        <dbReference type="ARBA" id="ARBA00046159"/>
    </source>
</evidence>
<evidence type="ECO:0000313" key="14">
    <source>
        <dbReference type="EMBL" id="KAK2080799.1"/>
    </source>
</evidence>
<name>A0AAD9INP4_PROWI</name>
<dbReference type="AlphaFoldDB" id="A0AAD9INP4"/>
<comment type="caution">
    <text evidence="14">The sequence shown here is derived from an EMBL/GenBank/DDBJ whole genome shotgun (WGS) entry which is preliminary data.</text>
</comment>
<dbReference type="PROSITE" id="PS50067">
    <property type="entry name" value="KINESIN_MOTOR_2"/>
    <property type="match status" value="1"/>
</dbReference>
<keyword evidence="11" id="KW-0175">Coiled coil</keyword>
<dbReference type="InterPro" id="IPR036961">
    <property type="entry name" value="Kinesin_motor_dom_sf"/>
</dbReference>
<dbReference type="InterPro" id="IPR019821">
    <property type="entry name" value="Kinesin_motor_CS"/>
</dbReference>
<dbReference type="GO" id="GO:0005524">
    <property type="term" value="F:ATP binding"/>
    <property type="evidence" value="ECO:0007669"/>
    <property type="project" value="UniProtKB-UniRule"/>
</dbReference>
<reference evidence="14" key="1">
    <citation type="submission" date="2021-01" db="EMBL/GenBank/DDBJ databases">
        <authorList>
            <person name="Eckstrom K.M.E."/>
        </authorList>
    </citation>
    <scope>NUCLEOTIDE SEQUENCE</scope>
    <source>
        <strain evidence="14">UVCC 0001</strain>
    </source>
</reference>
<dbReference type="PANTHER" id="PTHR47970:SF12">
    <property type="entry name" value="KINESIN FAMILY MEMBER 11"/>
    <property type="match status" value="1"/>
</dbReference>
<dbReference type="Gene3D" id="3.40.850.10">
    <property type="entry name" value="Kinesin motor domain"/>
    <property type="match status" value="1"/>
</dbReference>
<dbReference type="GO" id="GO:0005876">
    <property type="term" value="C:spindle microtubule"/>
    <property type="evidence" value="ECO:0007669"/>
    <property type="project" value="TreeGrafter"/>
</dbReference>
<sequence>MASKRAPARGAGSSSGPEDGVNIQVILRCRPATKDETASRTPQVVKCNEALREITLDQTVGGKQFGRTYHFDRVFPGETSQEKLYVSTVAPLVEEMLEGFSCTIFAYGQTGTGKTYTMTGDLREGSAEMSASAGVIPRAIHQIFEYLEGLGAQEYAVKASYLELYNEEVTDLLAIGADPPKVRILEDRGGVVLNGLEEAQVRTAPDIYALLDQGTAKRRTAETLLNKQSSRSHTVFVVTVSVRETLAEGEEVLRVGRLYLVDLAGSENVTRSGAVDQRAKEAGNINKSLLTLGRVITALVEGQGHVPYRDSKLTRLLRDSLGGRTKTCIIATVAPTVQCQEETLSTLEYAHRAKNIKNRPEVNQRISKTTHIKEMSVEIEKLRLMLCATREKNGVYLPVAQYEEETAERAFLRDRVAELEAGLEMAKSDAEAERAALLRRAEAQRAELTRAVEEKQAALARVEAELAATAARLDEARHLSDARRDVTQLFARVDAKAGLERDNWALVSELRAQALEALAGTAARVREAEREVLEALRPGRAACEARRDALAAGGVEEGADEQLAVLLRERATAFRQASDASLDAVANALQRAQEAAAPARAALLEDLRTDLRGARNASTSAGAHAAEALGAIAATTAACLARDRAEAAERAAEVAALGEAGAGPLRLAAGGQGAARARLDAHRTAVLDAIAAQTADLEAQLAAGRERVVRGVEETVAAWVAETRERLEAQTGALTARVREDLGSLSERLGRDGAAAAEAEGAVRLQSERVAAGLAAGAEARGRDLDAVRLAAEAGGADLAKGLLELDGQHARLEAGVAAAELAALVRVEQSAADAEGLLRTGADAVAAGAQSVADRVSEVVDTQYRLDREADRVPARREAAARTDDEVTVLRAPSEDALVASWRNRAESGASDAGEAAEGTHDAAAAAEVADKTADEASPDEASPAAEAPQTEDSMEENTNLAGNRTLSLEVSIPSGLKPPTALSPSLAGVKRGRSAPSTPRDARASARVGVRRGTRASSRTEG</sequence>
<protein>
    <recommendedName>
        <fullName evidence="13">Kinesin motor domain-containing protein</fullName>
    </recommendedName>
</protein>
<keyword evidence="6 10" id="KW-0505">Motor protein</keyword>
<feature type="region of interest" description="Disordered" evidence="12">
    <location>
        <begin position="906"/>
        <end position="1024"/>
    </location>
</feature>
<dbReference type="InterPro" id="IPR047241">
    <property type="entry name" value="KIF11-like_kin_motor_dom"/>
</dbReference>
<evidence type="ECO:0000313" key="15">
    <source>
        <dbReference type="Proteomes" id="UP001255856"/>
    </source>
</evidence>
<gene>
    <name evidence="14" type="ORF">QBZ16_000653</name>
</gene>
<evidence type="ECO:0000256" key="7">
    <source>
        <dbReference type="ARBA" id="ARBA00023212"/>
    </source>
</evidence>
<dbReference type="InterPro" id="IPR047149">
    <property type="entry name" value="KIF11-like"/>
</dbReference>
<evidence type="ECO:0000256" key="2">
    <source>
        <dbReference type="ARBA" id="ARBA00022490"/>
    </source>
</evidence>
<comment type="similarity">
    <text evidence="8">Belongs to the TRAFAC class myosin-kinesin ATPase superfamily. Kinesin family. KIN-5/BimC subfamily.</text>
</comment>
<keyword evidence="2" id="KW-0963">Cytoplasm</keyword>
<dbReference type="Proteomes" id="UP001255856">
    <property type="component" value="Unassembled WGS sequence"/>
</dbReference>
<evidence type="ECO:0000256" key="6">
    <source>
        <dbReference type="ARBA" id="ARBA00023175"/>
    </source>
</evidence>
<evidence type="ECO:0000256" key="1">
    <source>
        <dbReference type="ARBA" id="ARBA00004186"/>
    </source>
</evidence>
<dbReference type="FunFam" id="3.40.850.10:FF:000019">
    <property type="entry name" value="Kinesin-like protein KIN-5D"/>
    <property type="match status" value="1"/>
</dbReference>
<evidence type="ECO:0000256" key="11">
    <source>
        <dbReference type="SAM" id="Coils"/>
    </source>
</evidence>
<organism evidence="14 15">
    <name type="scientific">Prototheca wickerhamii</name>
    <dbReference type="NCBI Taxonomy" id="3111"/>
    <lineage>
        <taxon>Eukaryota</taxon>
        <taxon>Viridiplantae</taxon>
        <taxon>Chlorophyta</taxon>
        <taxon>core chlorophytes</taxon>
        <taxon>Trebouxiophyceae</taxon>
        <taxon>Chlorellales</taxon>
        <taxon>Chlorellaceae</taxon>
        <taxon>Prototheca</taxon>
    </lineage>
</organism>
<dbReference type="InterPro" id="IPR001752">
    <property type="entry name" value="Kinesin_motor_dom"/>
</dbReference>
<dbReference type="PRINTS" id="PR00380">
    <property type="entry name" value="KINESINHEAVY"/>
</dbReference>
<dbReference type="Pfam" id="PF00225">
    <property type="entry name" value="Kinesin"/>
    <property type="match status" value="1"/>
</dbReference>
<dbReference type="EMBL" id="JASFZW010000001">
    <property type="protein sequence ID" value="KAK2080799.1"/>
    <property type="molecule type" value="Genomic_DNA"/>
</dbReference>
<dbReference type="GO" id="GO:0008017">
    <property type="term" value="F:microtubule binding"/>
    <property type="evidence" value="ECO:0007669"/>
    <property type="project" value="InterPro"/>
</dbReference>
<comment type="subcellular location">
    <subcellularLocation>
        <location evidence="1">Cytoplasm</location>
        <location evidence="1">Cytoskeleton</location>
        <location evidence="1">Spindle</location>
    </subcellularLocation>
</comment>
<keyword evidence="4 10" id="KW-0547">Nucleotide-binding</keyword>
<feature type="domain" description="Kinesin motor" evidence="13">
    <location>
        <begin position="22"/>
        <end position="356"/>
    </location>
</feature>
<dbReference type="PROSITE" id="PS00411">
    <property type="entry name" value="KINESIN_MOTOR_1"/>
    <property type="match status" value="1"/>
</dbReference>
<keyword evidence="7" id="KW-0206">Cytoskeleton</keyword>
<feature type="coiled-coil region" evidence="11">
    <location>
        <begin position="402"/>
        <end position="479"/>
    </location>
</feature>
<evidence type="ECO:0000259" key="13">
    <source>
        <dbReference type="PROSITE" id="PS50067"/>
    </source>
</evidence>
<dbReference type="GO" id="GO:0051231">
    <property type="term" value="P:spindle elongation"/>
    <property type="evidence" value="ECO:0007669"/>
    <property type="project" value="TreeGrafter"/>
</dbReference>
<keyword evidence="5 10" id="KW-0067">ATP-binding</keyword>
<dbReference type="GO" id="GO:0007018">
    <property type="term" value="P:microtubule-based movement"/>
    <property type="evidence" value="ECO:0007669"/>
    <property type="project" value="InterPro"/>
</dbReference>
<dbReference type="SMART" id="SM00129">
    <property type="entry name" value="KISc"/>
    <property type="match status" value="1"/>
</dbReference>
<feature type="compositionally biased region" description="Low complexity" evidence="12">
    <location>
        <begin position="941"/>
        <end position="950"/>
    </location>
</feature>
<evidence type="ECO:0000256" key="10">
    <source>
        <dbReference type="PROSITE-ProRule" id="PRU00283"/>
    </source>
</evidence>
<keyword evidence="3" id="KW-0493">Microtubule</keyword>
<feature type="compositionally biased region" description="Low complexity" evidence="12">
    <location>
        <begin position="908"/>
        <end position="929"/>
    </location>
</feature>
<dbReference type="PANTHER" id="PTHR47970">
    <property type="entry name" value="KINESIN-LIKE PROTEIN KIF11"/>
    <property type="match status" value="1"/>
</dbReference>
<evidence type="ECO:0000256" key="12">
    <source>
        <dbReference type="SAM" id="MobiDB-lite"/>
    </source>
</evidence>